<name>A0A429K443_9GAMM</name>
<dbReference type="EMBL" id="RFES01000003">
    <property type="protein sequence ID" value="RSO58822.1"/>
    <property type="molecule type" value="Genomic_DNA"/>
</dbReference>
<protein>
    <submittedName>
        <fullName evidence="3">SDR family NAD(P)-dependent oxidoreductase</fullName>
    </submittedName>
</protein>
<evidence type="ECO:0000313" key="4">
    <source>
        <dbReference type="Proteomes" id="UP000276905"/>
    </source>
</evidence>
<proteinExistence type="inferred from homology"/>
<evidence type="ECO:0000256" key="1">
    <source>
        <dbReference type="ARBA" id="ARBA00006484"/>
    </source>
</evidence>
<dbReference type="Pfam" id="PF00106">
    <property type="entry name" value="adh_short"/>
    <property type="match status" value="1"/>
</dbReference>
<evidence type="ECO:0000256" key="2">
    <source>
        <dbReference type="ARBA" id="ARBA00023002"/>
    </source>
</evidence>
<dbReference type="SUPFAM" id="SSF51735">
    <property type="entry name" value="NAD(P)-binding Rossmann-fold domains"/>
    <property type="match status" value="1"/>
</dbReference>
<dbReference type="InterPro" id="IPR036291">
    <property type="entry name" value="NAD(P)-bd_dom_sf"/>
</dbReference>
<sequence length="250" mass="28006">MSESYTLITGASSGIGYETAKLFAARGSNLILVARREQRLKNLTDEIKKINPDIKIVFFTVDLSDIEEAKNFYEKTKCYKIITWINNAGFGIINPIIGQDIDKTINMLRLNIEALTLLSMLYINDYSEVENAKLINLSSIAGYYVVDIGVIYSASKFYVSAFTEGLNHQMISNGSKLRAKVLAPASTSTEFAQIATNDNSYKYGEDGGRYHTSKEMAEFLIKLHDSDKILGIVNMEDYSFNLENARLPTI</sequence>
<reference evidence="3 4" key="1">
    <citation type="submission" date="2018-10" db="EMBL/GenBank/DDBJ databases">
        <title>GWAS and RNA-Seq identify cryptic mechanisms of antimicrobial resistance in Acinetobacter baumannii.</title>
        <authorList>
            <person name="Sahl J.W."/>
        </authorList>
    </citation>
    <scope>NUCLEOTIDE SEQUENCE [LARGE SCALE GENOMIC DNA]</scope>
    <source>
        <strain evidence="3 4">TG41018</strain>
    </source>
</reference>
<dbReference type="RefSeq" id="WP_125698574.1">
    <property type="nucleotide sequence ID" value="NZ_RFES01000003.1"/>
</dbReference>
<evidence type="ECO:0000313" key="3">
    <source>
        <dbReference type="EMBL" id="RSO58822.1"/>
    </source>
</evidence>
<dbReference type="GO" id="GO:0016491">
    <property type="term" value="F:oxidoreductase activity"/>
    <property type="evidence" value="ECO:0007669"/>
    <property type="project" value="UniProtKB-KW"/>
</dbReference>
<dbReference type="Proteomes" id="UP000276905">
    <property type="component" value="Unassembled WGS sequence"/>
</dbReference>
<gene>
    <name evidence="3" type="ORF">EA756_06455</name>
</gene>
<dbReference type="PRINTS" id="PR00081">
    <property type="entry name" value="GDHRDH"/>
</dbReference>
<dbReference type="PANTHER" id="PTHR42901:SF1">
    <property type="entry name" value="ALCOHOL DEHYDROGENASE"/>
    <property type="match status" value="1"/>
</dbReference>
<organism evidence="3 4">
    <name type="scientific">Acinetobacter lactucae</name>
    <dbReference type="NCBI Taxonomy" id="1785128"/>
    <lineage>
        <taxon>Bacteria</taxon>
        <taxon>Pseudomonadati</taxon>
        <taxon>Pseudomonadota</taxon>
        <taxon>Gammaproteobacteria</taxon>
        <taxon>Moraxellales</taxon>
        <taxon>Moraxellaceae</taxon>
        <taxon>Acinetobacter</taxon>
        <taxon>Acinetobacter calcoaceticus/baumannii complex</taxon>
    </lineage>
</organism>
<dbReference type="Gene3D" id="3.40.50.720">
    <property type="entry name" value="NAD(P)-binding Rossmann-like Domain"/>
    <property type="match status" value="1"/>
</dbReference>
<comment type="similarity">
    <text evidence="1">Belongs to the short-chain dehydrogenases/reductases (SDR) family.</text>
</comment>
<dbReference type="CDD" id="cd05233">
    <property type="entry name" value="SDR_c"/>
    <property type="match status" value="1"/>
</dbReference>
<dbReference type="PANTHER" id="PTHR42901">
    <property type="entry name" value="ALCOHOL DEHYDROGENASE"/>
    <property type="match status" value="1"/>
</dbReference>
<dbReference type="InterPro" id="IPR002347">
    <property type="entry name" value="SDR_fam"/>
</dbReference>
<keyword evidence="2" id="KW-0560">Oxidoreductase</keyword>
<dbReference type="AlphaFoldDB" id="A0A429K443"/>
<comment type="caution">
    <text evidence="3">The sequence shown here is derived from an EMBL/GenBank/DDBJ whole genome shotgun (WGS) entry which is preliminary data.</text>
</comment>
<accession>A0A429K443</accession>